<keyword evidence="4 7" id="KW-0812">Transmembrane</keyword>
<dbReference type="GO" id="GO:0022857">
    <property type="term" value="F:transmembrane transporter activity"/>
    <property type="evidence" value="ECO:0007669"/>
    <property type="project" value="UniProtKB-UniRule"/>
</dbReference>
<dbReference type="InterPro" id="IPR055348">
    <property type="entry name" value="DctQ"/>
</dbReference>
<protein>
    <recommendedName>
        <fullName evidence="7">TRAP transporter small permease protein</fullName>
    </recommendedName>
</protein>
<evidence type="ECO:0000256" key="4">
    <source>
        <dbReference type="ARBA" id="ARBA00022692"/>
    </source>
</evidence>
<feature type="transmembrane region" description="Helical" evidence="7">
    <location>
        <begin position="7"/>
        <end position="26"/>
    </location>
</feature>
<dbReference type="Pfam" id="PF04290">
    <property type="entry name" value="DctQ"/>
    <property type="match status" value="1"/>
</dbReference>
<evidence type="ECO:0000256" key="5">
    <source>
        <dbReference type="ARBA" id="ARBA00022989"/>
    </source>
</evidence>
<evidence type="ECO:0000256" key="3">
    <source>
        <dbReference type="ARBA" id="ARBA00022475"/>
    </source>
</evidence>
<keyword evidence="5 7" id="KW-1133">Transmembrane helix</keyword>
<keyword evidence="3" id="KW-1003">Cell membrane</keyword>
<dbReference type="Proteomes" id="UP000253977">
    <property type="component" value="Unassembled WGS sequence"/>
</dbReference>
<evidence type="ECO:0000256" key="6">
    <source>
        <dbReference type="ARBA" id="ARBA00023136"/>
    </source>
</evidence>
<keyword evidence="6 7" id="KW-0472">Membrane</keyword>
<feature type="transmembrane region" description="Helical" evidence="7">
    <location>
        <begin position="38"/>
        <end position="59"/>
    </location>
</feature>
<keyword evidence="2 7" id="KW-0813">Transport</keyword>
<evidence type="ECO:0000256" key="2">
    <source>
        <dbReference type="ARBA" id="ARBA00022448"/>
    </source>
</evidence>
<sequence>MAYLGGAALLVIVVLTCVSIVGRALVPLDIGIGPIRAIYDLTEIGMAAAVFAFLPLCQLRRGHASVDLFKPLYPTVLNRLLDLLFDAGMLFIAVIGAWRLTLGMLDKLRYGETTLIAQIPVWQGYAASLLGAVVFALVAGFCVLRSLRTLGGKTDAEPEHV</sequence>
<gene>
    <name evidence="9" type="ORF">DU478_08755</name>
</gene>
<feature type="transmembrane region" description="Helical" evidence="7">
    <location>
        <begin position="122"/>
        <end position="144"/>
    </location>
</feature>
<proteinExistence type="inferred from homology"/>
<comment type="subunit">
    <text evidence="7">The complex comprises the extracytoplasmic solute receptor protein and the two transmembrane proteins.</text>
</comment>
<evidence type="ECO:0000256" key="7">
    <source>
        <dbReference type="RuleBase" id="RU369079"/>
    </source>
</evidence>
<dbReference type="GO" id="GO:0005886">
    <property type="term" value="C:plasma membrane"/>
    <property type="evidence" value="ECO:0007669"/>
    <property type="project" value="UniProtKB-SubCell"/>
</dbReference>
<feature type="transmembrane region" description="Helical" evidence="7">
    <location>
        <begin position="80"/>
        <end position="102"/>
    </location>
</feature>
<dbReference type="OrthoDB" id="6183232at2"/>
<keyword evidence="7" id="KW-0997">Cell inner membrane</keyword>
<reference evidence="9 10" key="1">
    <citation type="submission" date="2018-07" db="EMBL/GenBank/DDBJ databases">
        <title>Thalassococcus profundi sp. nov., a marine bacterium isolated from deep seawater of Okinawa Trough.</title>
        <authorList>
            <person name="Yu M."/>
        </authorList>
    </citation>
    <scope>NUCLEOTIDE SEQUENCE [LARGE SCALE GENOMIC DNA]</scope>
    <source>
        <strain evidence="9 10">WRAS1</strain>
    </source>
</reference>
<evidence type="ECO:0000313" key="10">
    <source>
        <dbReference type="Proteomes" id="UP000253977"/>
    </source>
</evidence>
<dbReference type="EMBL" id="QPMK01000005">
    <property type="protein sequence ID" value="RDD66701.1"/>
    <property type="molecule type" value="Genomic_DNA"/>
</dbReference>
<comment type="similarity">
    <text evidence="7">Belongs to the TRAP transporter small permease family.</text>
</comment>
<keyword evidence="10" id="KW-1185">Reference proteome</keyword>
<comment type="caution">
    <text evidence="9">The sequence shown here is derived from an EMBL/GenBank/DDBJ whole genome shotgun (WGS) entry which is preliminary data.</text>
</comment>
<comment type="function">
    <text evidence="7">Part of the tripartite ATP-independent periplasmic (TRAP) transport system.</text>
</comment>
<evidence type="ECO:0000256" key="1">
    <source>
        <dbReference type="ARBA" id="ARBA00004651"/>
    </source>
</evidence>
<dbReference type="AlphaFoldDB" id="A0A369TN35"/>
<organism evidence="9 10">
    <name type="scientific">Thalassococcus profundi</name>
    <dbReference type="NCBI Taxonomy" id="2282382"/>
    <lineage>
        <taxon>Bacteria</taxon>
        <taxon>Pseudomonadati</taxon>
        <taxon>Pseudomonadota</taxon>
        <taxon>Alphaproteobacteria</taxon>
        <taxon>Rhodobacterales</taxon>
        <taxon>Roseobacteraceae</taxon>
        <taxon>Thalassococcus</taxon>
    </lineage>
</organism>
<name>A0A369TN35_9RHOB</name>
<comment type="subcellular location">
    <subcellularLocation>
        <location evidence="7">Cell inner membrane</location>
        <topology evidence="7">Multi-pass membrane protein</topology>
    </subcellularLocation>
    <subcellularLocation>
        <location evidence="1">Cell membrane</location>
        <topology evidence="1">Multi-pass membrane protein</topology>
    </subcellularLocation>
</comment>
<feature type="domain" description="Tripartite ATP-independent periplasmic transporters DctQ component" evidence="8">
    <location>
        <begin position="12"/>
        <end position="145"/>
    </location>
</feature>
<accession>A0A369TN35</accession>
<evidence type="ECO:0000313" key="9">
    <source>
        <dbReference type="EMBL" id="RDD66701.1"/>
    </source>
</evidence>
<evidence type="ECO:0000259" key="8">
    <source>
        <dbReference type="Pfam" id="PF04290"/>
    </source>
</evidence>